<proteinExistence type="predicted"/>
<gene>
    <name evidence="2" type="ORF">NCTC10138_01347</name>
</gene>
<keyword evidence="3" id="KW-1185">Reference proteome</keyword>
<dbReference type="OrthoDB" id="5868871at2"/>
<name>A0A449BET3_HAPAX</name>
<dbReference type="RefSeq" id="WP_026389888.1">
    <property type="nucleotide sequence ID" value="NZ_LR215048.1"/>
</dbReference>
<dbReference type="EMBL" id="LR215048">
    <property type="protein sequence ID" value="VEU80959.1"/>
    <property type="molecule type" value="Genomic_DNA"/>
</dbReference>
<feature type="compositionally biased region" description="Basic and acidic residues" evidence="1">
    <location>
        <begin position="148"/>
        <end position="161"/>
    </location>
</feature>
<dbReference type="KEGG" id="aaxa:NCTC10138_01347"/>
<evidence type="ECO:0000313" key="3">
    <source>
        <dbReference type="Proteomes" id="UP000289841"/>
    </source>
</evidence>
<accession>A0A449BET3</accession>
<sequence length="173" mass="20423">MKGKMLDTYEKWEKSGHLDEKLEAIKEMVAKRATQRQVAEYLGISEKTIIKLRKVHPKLNDAFSYGDEVLKNTLLDAIYQKAIGFEYEESQTIIEETKTSNKKRITKYKKRALPDVSAIKYLLVIHFGIEFNEKKAELELMARRLEKDEEEWTNEHSDETNNRTQRVRKQSKK</sequence>
<dbReference type="AlphaFoldDB" id="A0A449BET3"/>
<dbReference type="STRING" id="1278311.GCA_000428705_00039"/>
<organism evidence="2 3">
    <name type="scientific">Haploplasma axanthum</name>
    <name type="common">Acholeplasma axanthum</name>
    <dbReference type="NCBI Taxonomy" id="29552"/>
    <lineage>
        <taxon>Bacteria</taxon>
        <taxon>Bacillati</taxon>
        <taxon>Mycoplasmatota</taxon>
        <taxon>Mollicutes</taxon>
        <taxon>Acholeplasmatales</taxon>
        <taxon>Acholeplasmataceae</taxon>
        <taxon>Haploplasma</taxon>
    </lineage>
</organism>
<protein>
    <submittedName>
        <fullName evidence="2">Uncharacterized protein</fullName>
    </submittedName>
</protein>
<feature type="region of interest" description="Disordered" evidence="1">
    <location>
        <begin position="148"/>
        <end position="173"/>
    </location>
</feature>
<dbReference type="Proteomes" id="UP000289841">
    <property type="component" value="Chromosome"/>
</dbReference>
<evidence type="ECO:0000313" key="2">
    <source>
        <dbReference type="EMBL" id="VEU80959.1"/>
    </source>
</evidence>
<reference evidence="2 3" key="1">
    <citation type="submission" date="2019-01" db="EMBL/GenBank/DDBJ databases">
        <authorList>
            <consortium name="Pathogen Informatics"/>
        </authorList>
    </citation>
    <scope>NUCLEOTIDE SEQUENCE [LARGE SCALE GENOMIC DNA]</scope>
    <source>
        <strain evidence="2 3">NCTC10138</strain>
    </source>
</reference>
<evidence type="ECO:0000256" key="1">
    <source>
        <dbReference type="SAM" id="MobiDB-lite"/>
    </source>
</evidence>